<dbReference type="Pfam" id="PF08238">
    <property type="entry name" value="Sel1"/>
    <property type="match status" value="3"/>
</dbReference>
<reference evidence="2 3" key="2">
    <citation type="journal article" date="2018" name="New Phytol.">
        <title>High intraspecific genome diversity in the model arbuscular mycorrhizal symbiont Rhizophagus irregularis.</title>
        <authorList>
            <person name="Chen E.C.H."/>
            <person name="Morin E."/>
            <person name="Beaudet D."/>
            <person name="Noel J."/>
            <person name="Yildirir G."/>
            <person name="Ndikumana S."/>
            <person name="Charron P."/>
            <person name="St-Onge C."/>
            <person name="Giorgi J."/>
            <person name="Kruger M."/>
            <person name="Marton T."/>
            <person name="Ropars J."/>
            <person name="Grigoriev I.V."/>
            <person name="Hainaut M."/>
            <person name="Henrissat B."/>
            <person name="Roux C."/>
            <person name="Martin F."/>
            <person name="Corradi N."/>
        </authorList>
    </citation>
    <scope>NUCLEOTIDE SEQUENCE [LARGE SCALE GENOMIC DNA]</scope>
    <source>
        <strain evidence="2 3">DAOM 197198</strain>
    </source>
</reference>
<dbReference type="InterPro" id="IPR011990">
    <property type="entry name" value="TPR-like_helical_dom_sf"/>
</dbReference>
<dbReference type="InterPro" id="IPR006597">
    <property type="entry name" value="Sel1-like"/>
</dbReference>
<dbReference type="PANTHER" id="PTHR44329">
    <property type="entry name" value="SERINE/THREONINE-PROTEIN KINASE TNNI3K-RELATED"/>
    <property type="match status" value="1"/>
</dbReference>
<evidence type="ECO:0000313" key="3">
    <source>
        <dbReference type="Proteomes" id="UP000018888"/>
    </source>
</evidence>
<dbReference type="InterPro" id="IPR000719">
    <property type="entry name" value="Prot_kinase_dom"/>
</dbReference>
<dbReference type="Gene3D" id="1.25.40.10">
    <property type="entry name" value="Tetratricopeptide repeat domain"/>
    <property type="match status" value="1"/>
</dbReference>
<dbReference type="GO" id="GO:0004674">
    <property type="term" value="F:protein serine/threonine kinase activity"/>
    <property type="evidence" value="ECO:0007669"/>
    <property type="project" value="TreeGrafter"/>
</dbReference>
<dbReference type="AlphaFoldDB" id="A0A2P4PSZ3"/>
<evidence type="ECO:0000313" key="2">
    <source>
        <dbReference type="EMBL" id="POG68496.1"/>
    </source>
</evidence>
<gene>
    <name evidence="2" type="ORF">GLOIN_2v1635704</name>
</gene>
<dbReference type="GO" id="GO:0005524">
    <property type="term" value="F:ATP binding"/>
    <property type="evidence" value="ECO:0007669"/>
    <property type="project" value="InterPro"/>
</dbReference>
<sequence>MVIANEDERRSDIAMLQEDIDEMTKFLEKIEGGVTTIDKKISNVLEHILTLKGKSSERDFNPIINRIDPNELREPVGGSQPVVSSRNKHKIHKKLYRGQDVACKLIAEEQNKPDKSDKSSETVTPIPSRVHSELAILSNLGKCDHVINFHGLCEKDGSVLGVFGWAENGNLRELYEKFDIEWPRKLKIALNICRGITFLHACQILHHDIRCENILITDNLKPKISNFKYSRALQANTTNIGNITQVVRWLAPEKMISKKTQTAIATAVSAAQQAPKKDEGKKDDDYVPYTIQCEIFSFGMLLWELDFQRFPYKDMEISEIQNHVLNGKREHLNFPFSSYGVEKEYGNIIKAAWHSDPSLRPELSYLFNDLENLSSPLISDRSPRGLNPKRNGRQKKAFECFEKHAEINNKVAKYWLGYYYWEGYVVDKNLDKAVELFKEAADKGVPDAQLRYAFALSDKNGPLKYNLEEFVKYLTMAADNGNTAAQFNLGDLYFNGKLGISKDEEKGLSYLKLAAIKGQPKARAMLDKLKINYLV</sequence>
<dbReference type="InterPro" id="IPR011009">
    <property type="entry name" value="Kinase-like_dom_sf"/>
</dbReference>
<feature type="domain" description="Protein kinase" evidence="1">
    <location>
        <begin position="70"/>
        <end position="378"/>
    </location>
</feature>
<dbReference type="InterPro" id="IPR001245">
    <property type="entry name" value="Ser-Thr/Tyr_kinase_cat_dom"/>
</dbReference>
<organism evidence="2 3">
    <name type="scientific">Rhizophagus irregularis (strain DAOM 181602 / DAOM 197198 / MUCL 43194)</name>
    <name type="common">Arbuscular mycorrhizal fungus</name>
    <name type="synonym">Glomus intraradices</name>
    <dbReference type="NCBI Taxonomy" id="747089"/>
    <lineage>
        <taxon>Eukaryota</taxon>
        <taxon>Fungi</taxon>
        <taxon>Fungi incertae sedis</taxon>
        <taxon>Mucoromycota</taxon>
        <taxon>Glomeromycotina</taxon>
        <taxon>Glomeromycetes</taxon>
        <taxon>Glomerales</taxon>
        <taxon>Glomeraceae</taxon>
        <taxon>Rhizophagus</taxon>
    </lineage>
</organism>
<dbReference type="InterPro" id="IPR051681">
    <property type="entry name" value="Ser/Thr_Kinases-Pseudokinases"/>
</dbReference>
<evidence type="ECO:0000259" key="1">
    <source>
        <dbReference type="PROSITE" id="PS50011"/>
    </source>
</evidence>
<dbReference type="EMBL" id="AUPC02000151">
    <property type="protein sequence ID" value="POG68496.1"/>
    <property type="molecule type" value="Genomic_DNA"/>
</dbReference>
<reference evidence="2 3" key="1">
    <citation type="journal article" date="2013" name="Proc. Natl. Acad. Sci. U.S.A.">
        <title>Genome of an arbuscular mycorrhizal fungus provides insight into the oldest plant symbiosis.</title>
        <authorList>
            <person name="Tisserant E."/>
            <person name="Malbreil M."/>
            <person name="Kuo A."/>
            <person name="Kohler A."/>
            <person name="Symeonidi A."/>
            <person name="Balestrini R."/>
            <person name="Charron P."/>
            <person name="Duensing N."/>
            <person name="Frei Dit Frey N."/>
            <person name="Gianinazzi-Pearson V."/>
            <person name="Gilbert L.B."/>
            <person name="Handa Y."/>
            <person name="Herr J.R."/>
            <person name="Hijri M."/>
            <person name="Koul R."/>
            <person name="Kawaguchi M."/>
            <person name="Krajinski F."/>
            <person name="Lammers P.J."/>
            <person name="Masclaux F.G."/>
            <person name="Murat C."/>
            <person name="Morin E."/>
            <person name="Ndikumana S."/>
            <person name="Pagni M."/>
            <person name="Petitpierre D."/>
            <person name="Requena N."/>
            <person name="Rosikiewicz P."/>
            <person name="Riley R."/>
            <person name="Saito K."/>
            <person name="San Clemente H."/>
            <person name="Shapiro H."/>
            <person name="van Tuinen D."/>
            <person name="Becard G."/>
            <person name="Bonfante P."/>
            <person name="Paszkowski U."/>
            <person name="Shachar-Hill Y.Y."/>
            <person name="Tuskan G.A."/>
            <person name="Young P.W."/>
            <person name="Sanders I.R."/>
            <person name="Henrissat B."/>
            <person name="Rensing S.A."/>
            <person name="Grigoriev I.V."/>
            <person name="Corradi N."/>
            <person name="Roux C."/>
            <person name="Martin F."/>
        </authorList>
    </citation>
    <scope>NUCLEOTIDE SEQUENCE [LARGE SCALE GENOMIC DNA]</scope>
    <source>
        <strain evidence="2 3">DAOM 197198</strain>
    </source>
</reference>
<keyword evidence="3" id="KW-1185">Reference proteome</keyword>
<protein>
    <submittedName>
        <fullName evidence="2">Kinase-like domain-containing protein</fullName>
    </submittedName>
</protein>
<dbReference type="SUPFAM" id="SSF56112">
    <property type="entry name" value="Protein kinase-like (PK-like)"/>
    <property type="match status" value="1"/>
</dbReference>
<dbReference type="Proteomes" id="UP000018888">
    <property type="component" value="Unassembled WGS sequence"/>
</dbReference>
<dbReference type="PROSITE" id="PS00109">
    <property type="entry name" value="PROTEIN_KINASE_TYR"/>
    <property type="match status" value="1"/>
</dbReference>
<dbReference type="Gene3D" id="1.10.510.10">
    <property type="entry name" value="Transferase(Phosphotransferase) domain 1"/>
    <property type="match status" value="1"/>
</dbReference>
<dbReference type="Pfam" id="PF07714">
    <property type="entry name" value="PK_Tyr_Ser-Thr"/>
    <property type="match status" value="2"/>
</dbReference>
<dbReference type="PROSITE" id="PS50011">
    <property type="entry name" value="PROTEIN_KINASE_DOM"/>
    <property type="match status" value="1"/>
</dbReference>
<name>A0A2P4PSZ3_RHIID</name>
<comment type="caution">
    <text evidence="2">The sequence shown here is derived from an EMBL/GenBank/DDBJ whole genome shotgun (WGS) entry which is preliminary data.</text>
</comment>
<accession>A0A2P4PSZ3</accession>
<dbReference type="InterPro" id="IPR008266">
    <property type="entry name" value="Tyr_kinase_AS"/>
</dbReference>
<dbReference type="VEuPathDB" id="FungiDB:RhiirFUN_018959"/>
<dbReference type="SUPFAM" id="SSF81901">
    <property type="entry name" value="HCP-like"/>
    <property type="match status" value="1"/>
</dbReference>
<proteinExistence type="predicted"/>
<dbReference type="SMART" id="SM00671">
    <property type="entry name" value="SEL1"/>
    <property type="match status" value="3"/>
</dbReference>